<evidence type="ECO:0000313" key="2">
    <source>
        <dbReference type="Proteomes" id="UP001163603"/>
    </source>
</evidence>
<dbReference type="EMBL" id="CM047745">
    <property type="protein sequence ID" value="KAJ0024370.1"/>
    <property type="molecule type" value="Genomic_DNA"/>
</dbReference>
<organism evidence="1 2">
    <name type="scientific">Pistacia integerrima</name>
    <dbReference type="NCBI Taxonomy" id="434235"/>
    <lineage>
        <taxon>Eukaryota</taxon>
        <taxon>Viridiplantae</taxon>
        <taxon>Streptophyta</taxon>
        <taxon>Embryophyta</taxon>
        <taxon>Tracheophyta</taxon>
        <taxon>Spermatophyta</taxon>
        <taxon>Magnoliopsida</taxon>
        <taxon>eudicotyledons</taxon>
        <taxon>Gunneridae</taxon>
        <taxon>Pentapetalae</taxon>
        <taxon>rosids</taxon>
        <taxon>malvids</taxon>
        <taxon>Sapindales</taxon>
        <taxon>Anacardiaceae</taxon>
        <taxon>Pistacia</taxon>
    </lineage>
</organism>
<name>A0ACC0XUE5_9ROSI</name>
<gene>
    <name evidence="1" type="ORF">Pint_08691</name>
</gene>
<evidence type="ECO:0000313" key="1">
    <source>
        <dbReference type="EMBL" id="KAJ0024370.1"/>
    </source>
</evidence>
<dbReference type="Proteomes" id="UP001163603">
    <property type="component" value="Chromosome 10"/>
</dbReference>
<proteinExistence type="predicted"/>
<sequence>MSIPMESLFLYLPIFLALSSSSHHHRLLKNASPKNDIIFANRPRLLIGKQLGYNYTSLAWAPYGDHWRNLRRIATLEILSAARLQVLYSIRIDEIRSLIHRLFLKQFQSVDLKTMFNELTMNVMMTMIAGKRYYGDDVTNLEEANRFKEIQAETFKVSGTTNIGDHLPWIKSRELEKRMMECGRKRDEFMQELLEEHRKEKGTYISAEKTKTLVLLIAGTDTTTNTMEWTFSLLLNHPEILKKAQTEIDNRVGHGRVLDETDLVHLPFLRNIINESLRMYPVAPLLVPHESSDDCKVGGFHVPRGTMLMVNMWAIQNDPKIWVDPRKFKPERFEGVKGGRDGFRSMPFGSGRRGCPGEGLALRMIGLTLGSLIQCFEWERPSKEIIGMREGIGFTMPKAQPLIGKCHPRPTMLKLLSQT</sequence>
<keyword evidence="2" id="KW-1185">Reference proteome</keyword>
<protein>
    <submittedName>
        <fullName evidence="1">Uncharacterized protein</fullName>
    </submittedName>
</protein>
<accession>A0ACC0XUE5</accession>
<comment type="caution">
    <text evidence="1">The sequence shown here is derived from an EMBL/GenBank/DDBJ whole genome shotgun (WGS) entry which is preliminary data.</text>
</comment>
<reference evidence="2" key="1">
    <citation type="journal article" date="2023" name="G3 (Bethesda)">
        <title>Genome assembly and association tests identify interacting loci associated with vigor, precocity, and sex in interspecific pistachio rootstocks.</title>
        <authorList>
            <person name="Palmer W."/>
            <person name="Jacygrad E."/>
            <person name="Sagayaradj S."/>
            <person name="Cavanaugh K."/>
            <person name="Han R."/>
            <person name="Bertier L."/>
            <person name="Beede B."/>
            <person name="Kafkas S."/>
            <person name="Golino D."/>
            <person name="Preece J."/>
            <person name="Michelmore R."/>
        </authorList>
    </citation>
    <scope>NUCLEOTIDE SEQUENCE [LARGE SCALE GENOMIC DNA]</scope>
</reference>